<organism evidence="2 3">
    <name type="scientific">Paralvinella palmiformis</name>
    <dbReference type="NCBI Taxonomy" id="53620"/>
    <lineage>
        <taxon>Eukaryota</taxon>
        <taxon>Metazoa</taxon>
        <taxon>Spiralia</taxon>
        <taxon>Lophotrochozoa</taxon>
        <taxon>Annelida</taxon>
        <taxon>Polychaeta</taxon>
        <taxon>Sedentaria</taxon>
        <taxon>Canalipalpata</taxon>
        <taxon>Terebellida</taxon>
        <taxon>Terebelliformia</taxon>
        <taxon>Alvinellidae</taxon>
        <taxon>Paralvinella</taxon>
    </lineage>
</organism>
<sequence length="184" mass="21011">MASTQDTPEVDPSQDDAFQRELTWCIEQLEIGLLASKSKLPTSRTHEAVRILKVLRNPKAAYAKKRQYMRATFGDYRQKMDAETKRYAVKTKKISVKPAPAKNQKCTFFKKSLCEKQESSSGEENSYGFCFNFDIDPNDTDSGEQGEDEASKHVDGSEILAPDYFRSYSSDNNFRFNFNGEIKD</sequence>
<comment type="caution">
    <text evidence="2">The sequence shown here is derived from an EMBL/GenBank/DDBJ whole genome shotgun (WGS) entry which is preliminary data.</text>
</comment>
<dbReference type="InterPro" id="IPR029274">
    <property type="entry name" value="DUF4615"/>
</dbReference>
<proteinExistence type="inferred from homology"/>
<reference evidence="2" key="1">
    <citation type="journal article" date="2023" name="Mol. Biol. Evol.">
        <title>Third-Generation Sequencing Reveals the Adaptive Role of the Epigenome in Three Deep-Sea Polychaetes.</title>
        <authorList>
            <person name="Perez M."/>
            <person name="Aroh O."/>
            <person name="Sun Y."/>
            <person name="Lan Y."/>
            <person name="Juniper S.K."/>
            <person name="Young C.R."/>
            <person name="Angers B."/>
            <person name="Qian P.Y."/>
        </authorList>
    </citation>
    <scope>NUCLEOTIDE SEQUENCE</scope>
    <source>
        <strain evidence="2">P08H-3</strain>
    </source>
</reference>
<dbReference type="PANTHER" id="PTHR13602:SF2">
    <property type="entry name" value="UPF0488 PROTEIN C8ORF33"/>
    <property type="match status" value="1"/>
</dbReference>
<gene>
    <name evidence="2" type="ORF">LSH36_71g06016</name>
</gene>
<accession>A0AAD9NBB8</accession>
<evidence type="ECO:0000313" key="2">
    <source>
        <dbReference type="EMBL" id="KAK2163987.1"/>
    </source>
</evidence>
<dbReference type="Proteomes" id="UP001208570">
    <property type="component" value="Unassembled WGS sequence"/>
</dbReference>
<dbReference type="PANTHER" id="PTHR13602">
    <property type="entry name" value="UPF0488 PROTEIN C8ORF33"/>
    <property type="match status" value="1"/>
</dbReference>
<protein>
    <submittedName>
        <fullName evidence="2">Uncharacterized protein</fullName>
    </submittedName>
</protein>
<dbReference type="AlphaFoldDB" id="A0AAD9NBB8"/>
<keyword evidence="3" id="KW-1185">Reference proteome</keyword>
<evidence type="ECO:0000256" key="1">
    <source>
        <dbReference type="ARBA" id="ARBA00005707"/>
    </source>
</evidence>
<name>A0AAD9NBB8_9ANNE</name>
<dbReference type="Pfam" id="PF15393">
    <property type="entry name" value="DUF4615"/>
    <property type="match status" value="1"/>
</dbReference>
<evidence type="ECO:0000313" key="3">
    <source>
        <dbReference type="Proteomes" id="UP001208570"/>
    </source>
</evidence>
<dbReference type="EMBL" id="JAODUP010000071">
    <property type="protein sequence ID" value="KAK2163987.1"/>
    <property type="molecule type" value="Genomic_DNA"/>
</dbReference>
<comment type="similarity">
    <text evidence="1">Belongs to the UPF0488 family.</text>
</comment>